<keyword evidence="4 7" id="KW-0863">Zinc-finger</keyword>
<evidence type="ECO:0000259" key="8">
    <source>
        <dbReference type="PROSITE" id="PS50089"/>
    </source>
</evidence>
<name>A0AA97J6E8_EUBMA</name>
<dbReference type="Pfam" id="PF00643">
    <property type="entry name" value="zf-B_box"/>
    <property type="match status" value="1"/>
</dbReference>
<evidence type="ECO:0000256" key="2">
    <source>
        <dbReference type="ARBA" id="ARBA00022699"/>
    </source>
</evidence>
<dbReference type="Gene3D" id="2.60.120.920">
    <property type="match status" value="1"/>
</dbReference>
<dbReference type="SMART" id="SM00184">
    <property type="entry name" value="RING"/>
    <property type="match status" value="1"/>
</dbReference>
<dbReference type="InterPro" id="IPR003877">
    <property type="entry name" value="SPRY_dom"/>
</dbReference>
<evidence type="ECO:0000256" key="1">
    <source>
        <dbReference type="ARBA" id="ARBA00009651"/>
    </source>
</evidence>
<dbReference type="PROSITE" id="PS50188">
    <property type="entry name" value="B302_SPRY"/>
    <property type="match status" value="1"/>
</dbReference>
<sequence>MATDLLRKKLQEEATCSICLEYYTDPVVLDCGHNFCRNCITRCWNEFPANTACPQCRKAVTTKNCRPNRPLANVVEILKQLNNQGKEESRDNNCGKHPEPSKVLFCKEDQVSVCLACEGTEKHRGHHTVPLEEAAQEYKDRFLSCIEILKNEKKEILAHKISAIRDSEELMKHTEKEKQKTMAEFKQLHHFLADQENFLLVQIQAVAREVVNKRNEHLSKLSADLFTLQNIIRQLEEKSLQPDNELLQDAEKTLERTRFERTGEQDLWVLLEPKDVLQEGYWPREVNVTLDAESAHPQLVLSCNGKSLRWAEKAQDVPESPKRFEKRFCIMGRQEFTAGRHFWVVHVGCKEEWAVGVATHSVKRKGFFPLNTEEGIFALGKMAEHYRPVSVPHSPPLRLSGAVKRIRVSLNYAGGQVTFYDADTATKLFAFTKASFLRETLHPFFWLKGEAHLSISI</sequence>
<evidence type="ECO:0000256" key="4">
    <source>
        <dbReference type="ARBA" id="ARBA00022771"/>
    </source>
</evidence>
<dbReference type="PRINTS" id="PR01407">
    <property type="entry name" value="BUTYPHLNCDUF"/>
</dbReference>
<feature type="domain" description="B box-type" evidence="9">
    <location>
        <begin position="89"/>
        <end position="131"/>
    </location>
</feature>
<evidence type="ECO:0000256" key="7">
    <source>
        <dbReference type="PROSITE-ProRule" id="PRU00024"/>
    </source>
</evidence>
<dbReference type="SUPFAM" id="SSF49899">
    <property type="entry name" value="Concanavalin A-like lectins/glucanases"/>
    <property type="match status" value="1"/>
</dbReference>
<dbReference type="FunFam" id="2.60.120.920:FF:000004">
    <property type="entry name" value="Butyrophilin subfamily 1 member A1"/>
    <property type="match status" value="1"/>
</dbReference>
<keyword evidence="11" id="KW-1185">Reference proteome</keyword>
<dbReference type="InterPro" id="IPR013083">
    <property type="entry name" value="Znf_RING/FYVE/PHD"/>
</dbReference>
<dbReference type="InterPro" id="IPR001870">
    <property type="entry name" value="B30.2/SPRY"/>
</dbReference>
<dbReference type="SUPFAM" id="SSF57850">
    <property type="entry name" value="RING/U-box"/>
    <property type="match status" value="1"/>
</dbReference>
<comment type="function">
    <text evidence="6">Neurotoxin that produces dose-dependent hypolocomotion and hyperalgesia in mice. May directly act on the central nervous system, as it is 6500-fold more potent when administered intracerebroventricularly than intraperitoneal.</text>
</comment>
<dbReference type="AlphaFoldDB" id="A0AA97J6E8"/>
<accession>A0AA97J6E8</accession>
<feature type="domain" description="RING-type" evidence="8">
    <location>
        <begin position="16"/>
        <end position="57"/>
    </location>
</feature>
<protein>
    <submittedName>
        <fullName evidence="12">E3 ubiquitin-protein ligase TRIM39-like</fullName>
    </submittedName>
</protein>
<dbReference type="GO" id="GO:0008270">
    <property type="term" value="F:zinc ion binding"/>
    <property type="evidence" value="ECO:0007669"/>
    <property type="project" value="UniProtKB-KW"/>
</dbReference>
<evidence type="ECO:0000259" key="9">
    <source>
        <dbReference type="PROSITE" id="PS50119"/>
    </source>
</evidence>
<dbReference type="InterPro" id="IPR017907">
    <property type="entry name" value="Znf_RING_CS"/>
</dbReference>
<dbReference type="Proteomes" id="UP001190640">
    <property type="component" value="Chromosome 4"/>
</dbReference>
<dbReference type="Pfam" id="PF13765">
    <property type="entry name" value="PRY"/>
    <property type="match status" value="1"/>
</dbReference>
<dbReference type="RefSeq" id="XP_054832480.1">
    <property type="nucleotide sequence ID" value="XM_054976505.1"/>
</dbReference>
<keyword evidence="2" id="KW-0528">Neurotoxin</keyword>
<keyword evidence="3" id="KW-0479">Metal-binding</keyword>
<dbReference type="SUPFAM" id="SSF57845">
    <property type="entry name" value="B-box zinc-binding domain"/>
    <property type="match status" value="1"/>
</dbReference>
<dbReference type="PROSITE" id="PS00518">
    <property type="entry name" value="ZF_RING_1"/>
    <property type="match status" value="1"/>
</dbReference>
<dbReference type="Gene3D" id="3.30.40.10">
    <property type="entry name" value="Zinc/RING finger domain, C3HC4 (zinc finger)"/>
    <property type="match status" value="1"/>
</dbReference>
<dbReference type="GeneID" id="129327746"/>
<dbReference type="Gene3D" id="3.30.160.60">
    <property type="entry name" value="Classic Zinc Finger"/>
    <property type="match status" value="1"/>
</dbReference>
<dbReference type="InterPro" id="IPR000315">
    <property type="entry name" value="Znf_B-box"/>
</dbReference>
<dbReference type="PROSITE" id="PS50089">
    <property type="entry name" value="ZF_RING_2"/>
    <property type="match status" value="1"/>
</dbReference>
<gene>
    <name evidence="12" type="primary">LOC129327746</name>
</gene>
<dbReference type="InterPro" id="IPR013320">
    <property type="entry name" value="ConA-like_dom_sf"/>
</dbReference>
<dbReference type="InterPro" id="IPR006574">
    <property type="entry name" value="PRY"/>
</dbReference>
<organism evidence="11 12">
    <name type="scientific">Eublepharis macularius</name>
    <name type="common">Leopard gecko</name>
    <name type="synonym">Cyrtodactylus macularius</name>
    <dbReference type="NCBI Taxonomy" id="481883"/>
    <lineage>
        <taxon>Eukaryota</taxon>
        <taxon>Metazoa</taxon>
        <taxon>Chordata</taxon>
        <taxon>Craniata</taxon>
        <taxon>Vertebrata</taxon>
        <taxon>Euteleostomi</taxon>
        <taxon>Lepidosauria</taxon>
        <taxon>Squamata</taxon>
        <taxon>Bifurcata</taxon>
        <taxon>Gekkota</taxon>
        <taxon>Eublepharidae</taxon>
        <taxon>Eublepharinae</taxon>
        <taxon>Eublepharis</taxon>
    </lineage>
</organism>
<dbReference type="InterPro" id="IPR001841">
    <property type="entry name" value="Znf_RING"/>
</dbReference>
<dbReference type="InterPro" id="IPR050143">
    <property type="entry name" value="TRIM/RBCC"/>
</dbReference>
<feature type="domain" description="B30.2/SPRY" evidence="10">
    <location>
        <begin position="268"/>
        <end position="457"/>
    </location>
</feature>
<keyword evidence="2" id="KW-0800">Toxin</keyword>
<dbReference type="InterPro" id="IPR043136">
    <property type="entry name" value="B30.2/SPRY_sf"/>
</dbReference>
<dbReference type="KEGG" id="emc:129327746"/>
<evidence type="ECO:0000256" key="6">
    <source>
        <dbReference type="ARBA" id="ARBA00034460"/>
    </source>
</evidence>
<dbReference type="CDD" id="cd16594">
    <property type="entry name" value="RING-HC_TRIM7-like_C-IV"/>
    <property type="match status" value="1"/>
</dbReference>
<dbReference type="PROSITE" id="PS50119">
    <property type="entry name" value="ZF_BBOX"/>
    <property type="match status" value="1"/>
</dbReference>
<evidence type="ECO:0000313" key="12">
    <source>
        <dbReference type="RefSeq" id="XP_054832480.1"/>
    </source>
</evidence>
<evidence type="ECO:0000313" key="11">
    <source>
        <dbReference type="Proteomes" id="UP001190640"/>
    </source>
</evidence>
<dbReference type="Pfam" id="PF15227">
    <property type="entry name" value="zf-C3HC4_4"/>
    <property type="match status" value="1"/>
</dbReference>
<evidence type="ECO:0000256" key="5">
    <source>
        <dbReference type="ARBA" id="ARBA00022833"/>
    </source>
</evidence>
<dbReference type="PANTHER" id="PTHR24103">
    <property type="entry name" value="E3 UBIQUITIN-PROTEIN LIGASE TRIM"/>
    <property type="match status" value="1"/>
</dbReference>
<evidence type="ECO:0000256" key="3">
    <source>
        <dbReference type="ARBA" id="ARBA00022723"/>
    </source>
</evidence>
<dbReference type="Pfam" id="PF00622">
    <property type="entry name" value="SPRY"/>
    <property type="match status" value="1"/>
</dbReference>
<keyword evidence="5" id="KW-0862">Zinc</keyword>
<dbReference type="SMART" id="SM00449">
    <property type="entry name" value="SPRY"/>
    <property type="match status" value="1"/>
</dbReference>
<comment type="similarity">
    <text evidence="1">Belongs to the ohanin/vespryn family.</text>
</comment>
<proteinExistence type="inferred from homology"/>
<dbReference type="SMART" id="SM00589">
    <property type="entry name" value="PRY"/>
    <property type="match status" value="1"/>
</dbReference>
<dbReference type="CDD" id="cd12888">
    <property type="entry name" value="SPRY_PRY_TRIM7_like"/>
    <property type="match status" value="1"/>
</dbReference>
<reference evidence="12" key="1">
    <citation type="submission" date="2025-08" db="UniProtKB">
        <authorList>
            <consortium name="RefSeq"/>
        </authorList>
    </citation>
    <scope>IDENTIFICATION</scope>
    <source>
        <tissue evidence="12">Blood</tissue>
    </source>
</reference>
<evidence type="ECO:0000259" key="10">
    <source>
        <dbReference type="PROSITE" id="PS50188"/>
    </source>
</evidence>
<dbReference type="InterPro" id="IPR003879">
    <property type="entry name" value="Butyrophylin_SPRY"/>
</dbReference>